<dbReference type="Proteomes" id="UP001372834">
    <property type="component" value="Unassembled WGS sequence"/>
</dbReference>
<dbReference type="GO" id="GO:0004930">
    <property type="term" value="F:G protein-coupled receptor activity"/>
    <property type="evidence" value="ECO:0007669"/>
    <property type="project" value="UniProtKB-KW"/>
</dbReference>
<evidence type="ECO:0000256" key="4">
    <source>
        <dbReference type="ARBA" id="ARBA00022989"/>
    </source>
</evidence>
<dbReference type="Pfam" id="PF00001">
    <property type="entry name" value="7tm_1"/>
    <property type="match status" value="1"/>
</dbReference>
<dbReference type="AlphaFoldDB" id="A0AAN8PUC6"/>
<dbReference type="GO" id="GO:0005886">
    <property type="term" value="C:plasma membrane"/>
    <property type="evidence" value="ECO:0007669"/>
    <property type="project" value="TreeGrafter"/>
</dbReference>
<keyword evidence="6 10" id="KW-0472">Membrane</keyword>
<dbReference type="InterPro" id="IPR000276">
    <property type="entry name" value="GPCR_Rhodpsn"/>
</dbReference>
<sequence>METLGMMEPYDADVFNCSALVLPNNTVCLEHPEEMLKPWKTHPMFFEIIVIHVIIFVFGVVGNVVVIIVMAGDRKSRSATNFFLVSLAVGDLLMLCVYGPLETYTHFVIKWDETGAICKTAKFAEFVSATSSVLNLLAVTVERFVVIVFPMKSQTICTVSNMVRAVVSVWVLSLLLAFPVVLTTSTYKITFTNNVTSLTLNYCTSSGDSPDFVVYQFFIIFFIPSVTMTVCYSFVIRELWVSTKKMNLMTNGVSFKRRLPKPPILFLRRNNSKANKEAAYPMVDVSAKYPDVEDSSNPRRTAVFARSFKKTCVNCPEDVGRGASHKSETVVTTSKDEANHARKQVRIIFGI</sequence>
<evidence type="ECO:0000256" key="5">
    <source>
        <dbReference type="ARBA" id="ARBA00023040"/>
    </source>
</evidence>
<comment type="caution">
    <text evidence="12">The sequence shown here is derived from an EMBL/GenBank/DDBJ whole genome shotgun (WGS) entry which is preliminary data.</text>
</comment>
<dbReference type="PRINTS" id="PR00237">
    <property type="entry name" value="GPCRRHODOPSN"/>
</dbReference>
<feature type="transmembrane region" description="Helical" evidence="10">
    <location>
        <begin position="214"/>
        <end position="236"/>
    </location>
</feature>
<dbReference type="EMBL" id="JAWJWE010000005">
    <property type="protein sequence ID" value="KAK6634639.1"/>
    <property type="molecule type" value="Genomic_DNA"/>
</dbReference>
<dbReference type="SUPFAM" id="SSF81321">
    <property type="entry name" value="Family A G protein-coupled receptor-like"/>
    <property type="match status" value="1"/>
</dbReference>
<dbReference type="PANTHER" id="PTHR24243">
    <property type="entry name" value="G-PROTEIN COUPLED RECEPTOR"/>
    <property type="match status" value="1"/>
</dbReference>
<proteinExistence type="inferred from homology"/>
<keyword evidence="7 9" id="KW-0675">Receptor</keyword>
<feature type="transmembrane region" description="Helical" evidence="10">
    <location>
        <begin position="133"/>
        <end position="151"/>
    </location>
</feature>
<evidence type="ECO:0000256" key="2">
    <source>
        <dbReference type="ARBA" id="ARBA00010663"/>
    </source>
</evidence>
<evidence type="ECO:0000256" key="7">
    <source>
        <dbReference type="ARBA" id="ARBA00023170"/>
    </source>
</evidence>
<dbReference type="PROSITE" id="PS00237">
    <property type="entry name" value="G_PROTEIN_RECEP_F1_1"/>
    <property type="match status" value="1"/>
</dbReference>
<evidence type="ECO:0000256" key="3">
    <source>
        <dbReference type="ARBA" id="ARBA00022692"/>
    </source>
</evidence>
<organism evidence="12 13">
    <name type="scientific">Polyplax serrata</name>
    <name type="common">Common mouse louse</name>
    <dbReference type="NCBI Taxonomy" id="468196"/>
    <lineage>
        <taxon>Eukaryota</taxon>
        <taxon>Metazoa</taxon>
        <taxon>Ecdysozoa</taxon>
        <taxon>Arthropoda</taxon>
        <taxon>Hexapoda</taxon>
        <taxon>Insecta</taxon>
        <taxon>Pterygota</taxon>
        <taxon>Neoptera</taxon>
        <taxon>Paraneoptera</taxon>
        <taxon>Psocodea</taxon>
        <taxon>Troctomorpha</taxon>
        <taxon>Phthiraptera</taxon>
        <taxon>Anoplura</taxon>
        <taxon>Polyplacidae</taxon>
        <taxon>Polyplax</taxon>
    </lineage>
</organism>
<dbReference type="PANTHER" id="PTHR24243:SF224">
    <property type="entry name" value="G-PROTEIN COUPLED RECEPTOR 19-RELATED"/>
    <property type="match status" value="1"/>
</dbReference>
<keyword evidence="5 9" id="KW-0297">G-protein coupled receptor</keyword>
<evidence type="ECO:0000256" key="1">
    <source>
        <dbReference type="ARBA" id="ARBA00004141"/>
    </source>
</evidence>
<evidence type="ECO:0000259" key="11">
    <source>
        <dbReference type="PROSITE" id="PS50262"/>
    </source>
</evidence>
<evidence type="ECO:0000313" key="13">
    <source>
        <dbReference type="Proteomes" id="UP001372834"/>
    </source>
</evidence>
<accession>A0AAN8PUC6</accession>
<name>A0AAN8PUC6_POLSC</name>
<dbReference type="Gene3D" id="1.20.1070.10">
    <property type="entry name" value="Rhodopsin 7-helix transmembrane proteins"/>
    <property type="match status" value="1"/>
</dbReference>
<evidence type="ECO:0000256" key="10">
    <source>
        <dbReference type="SAM" id="Phobius"/>
    </source>
</evidence>
<protein>
    <recommendedName>
        <fullName evidence="11">G-protein coupled receptors family 1 profile domain-containing protein</fullName>
    </recommendedName>
</protein>
<keyword evidence="4 10" id="KW-1133">Transmembrane helix</keyword>
<keyword evidence="8 9" id="KW-0807">Transducer</keyword>
<gene>
    <name evidence="12" type="ORF">RUM43_012040</name>
</gene>
<comment type="subcellular location">
    <subcellularLocation>
        <location evidence="1">Membrane</location>
        <topology evidence="1">Multi-pass membrane protein</topology>
    </subcellularLocation>
</comment>
<feature type="transmembrane region" description="Helical" evidence="10">
    <location>
        <begin position="44"/>
        <end position="70"/>
    </location>
</feature>
<dbReference type="InterPro" id="IPR017452">
    <property type="entry name" value="GPCR_Rhodpsn_7TM"/>
</dbReference>
<evidence type="ECO:0000256" key="9">
    <source>
        <dbReference type="RuleBase" id="RU000688"/>
    </source>
</evidence>
<feature type="domain" description="G-protein coupled receptors family 1 profile" evidence="11">
    <location>
        <begin position="62"/>
        <end position="351"/>
    </location>
</feature>
<feature type="transmembrane region" description="Helical" evidence="10">
    <location>
        <begin position="163"/>
        <end position="182"/>
    </location>
</feature>
<feature type="transmembrane region" description="Helical" evidence="10">
    <location>
        <begin position="82"/>
        <end position="101"/>
    </location>
</feature>
<keyword evidence="3 9" id="KW-0812">Transmembrane</keyword>
<comment type="similarity">
    <text evidence="2 9">Belongs to the G-protein coupled receptor 1 family.</text>
</comment>
<evidence type="ECO:0000313" key="12">
    <source>
        <dbReference type="EMBL" id="KAK6634639.1"/>
    </source>
</evidence>
<reference evidence="12 13" key="1">
    <citation type="submission" date="2023-10" db="EMBL/GenBank/DDBJ databases">
        <title>Genomes of two closely related lineages of the louse Polyplax serrata with different host specificities.</title>
        <authorList>
            <person name="Martinu J."/>
            <person name="Tarabai H."/>
            <person name="Stefka J."/>
            <person name="Hypsa V."/>
        </authorList>
    </citation>
    <scope>NUCLEOTIDE SEQUENCE [LARGE SCALE GENOMIC DNA]</scope>
    <source>
        <strain evidence="12">HR10_N</strain>
    </source>
</reference>
<evidence type="ECO:0000256" key="8">
    <source>
        <dbReference type="ARBA" id="ARBA00023224"/>
    </source>
</evidence>
<evidence type="ECO:0000256" key="6">
    <source>
        <dbReference type="ARBA" id="ARBA00023136"/>
    </source>
</evidence>
<dbReference type="PROSITE" id="PS50262">
    <property type="entry name" value="G_PROTEIN_RECEP_F1_2"/>
    <property type="match status" value="1"/>
</dbReference>